<dbReference type="PANTHER" id="PTHR23235:SF156">
    <property type="entry name" value="KRUPPEL-LIKE FACTOR 18"/>
    <property type="match status" value="1"/>
</dbReference>
<dbReference type="FunFam" id="3.30.160.60:FF:000624">
    <property type="entry name" value="zinc finger protein 697"/>
    <property type="match status" value="1"/>
</dbReference>
<dbReference type="SUPFAM" id="SSF57667">
    <property type="entry name" value="beta-beta-alpha zinc fingers"/>
    <property type="match status" value="2"/>
</dbReference>
<dbReference type="EMBL" id="JBHFQA010000020">
    <property type="protein sequence ID" value="KAL2081313.1"/>
    <property type="molecule type" value="Genomic_DNA"/>
</dbReference>
<dbReference type="FunFam" id="3.30.160.60:FF:000021">
    <property type="entry name" value="Basic krueppel-like factor 3"/>
    <property type="match status" value="1"/>
</dbReference>
<evidence type="ECO:0000313" key="10">
    <source>
        <dbReference type="EMBL" id="KAL2081313.1"/>
    </source>
</evidence>
<dbReference type="PANTHER" id="PTHR23235">
    <property type="entry name" value="KRUEPPEL-LIKE TRANSCRIPTION FACTOR"/>
    <property type="match status" value="1"/>
</dbReference>
<feature type="compositionally biased region" description="Low complexity" evidence="8">
    <location>
        <begin position="82"/>
        <end position="94"/>
    </location>
</feature>
<keyword evidence="11" id="KW-1185">Reference proteome</keyword>
<reference evidence="10 11" key="1">
    <citation type="submission" date="2024-09" db="EMBL/GenBank/DDBJ databases">
        <title>A chromosome-level genome assembly of Gray's grenadier anchovy, Coilia grayii.</title>
        <authorList>
            <person name="Fu Z."/>
        </authorList>
    </citation>
    <scope>NUCLEOTIDE SEQUENCE [LARGE SCALE GENOMIC DNA]</scope>
    <source>
        <strain evidence="10">G4</strain>
        <tissue evidence="10">Muscle</tissue>
    </source>
</reference>
<dbReference type="GO" id="GO:0005634">
    <property type="term" value="C:nucleus"/>
    <property type="evidence" value="ECO:0007669"/>
    <property type="project" value="UniProtKB-SubCell"/>
</dbReference>
<evidence type="ECO:0000256" key="7">
    <source>
        <dbReference type="PROSITE-ProRule" id="PRU00042"/>
    </source>
</evidence>
<evidence type="ECO:0000256" key="5">
    <source>
        <dbReference type="ARBA" id="ARBA00022833"/>
    </source>
</evidence>
<comment type="caution">
    <text evidence="10">The sequence shown here is derived from an EMBL/GenBank/DDBJ whole genome shotgun (WGS) entry which is preliminary data.</text>
</comment>
<feature type="region of interest" description="Disordered" evidence="8">
    <location>
        <begin position="67"/>
        <end position="100"/>
    </location>
</feature>
<evidence type="ECO:0000256" key="3">
    <source>
        <dbReference type="ARBA" id="ARBA00022737"/>
    </source>
</evidence>
<dbReference type="CDD" id="cd21579">
    <property type="entry name" value="KLF5_N"/>
    <property type="match status" value="1"/>
</dbReference>
<dbReference type="PROSITE" id="PS50157">
    <property type="entry name" value="ZINC_FINGER_C2H2_2"/>
    <property type="match status" value="3"/>
</dbReference>
<feature type="domain" description="C2H2-type" evidence="9">
    <location>
        <begin position="391"/>
        <end position="420"/>
    </location>
</feature>
<evidence type="ECO:0000256" key="2">
    <source>
        <dbReference type="ARBA" id="ARBA00022723"/>
    </source>
</evidence>
<accession>A0ABD1J299</accession>
<keyword evidence="6" id="KW-0539">Nucleus</keyword>
<keyword evidence="5" id="KW-0862">Zinc</keyword>
<dbReference type="Proteomes" id="UP001591681">
    <property type="component" value="Unassembled WGS sequence"/>
</dbReference>
<feature type="region of interest" description="Disordered" evidence="8">
    <location>
        <begin position="267"/>
        <end position="299"/>
    </location>
</feature>
<keyword evidence="4 7" id="KW-0863">Zinc-finger</keyword>
<feature type="domain" description="C2H2-type" evidence="9">
    <location>
        <begin position="361"/>
        <end position="390"/>
    </location>
</feature>
<comment type="subcellular location">
    <subcellularLocation>
        <location evidence="1">Nucleus</location>
    </subcellularLocation>
</comment>
<keyword evidence="3" id="KW-0677">Repeat</keyword>
<name>A0ABD1J299_9TELE</name>
<dbReference type="Pfam" id="PF00096">
    <property type="entry name" value="zf-C2H2"/>
    <property type="match status" value="3"/>
</dbReference>
<dbReference type="AlphaFoldDB" id="A0ABD1J299"/>
<dbReference type="InterPro" id="IPR013087">
    <property type="entry name" value="Znf_C2H2_type"/>
</dbReference>
<dbReference type="InterPro" id="IPR036236">
    <property type="entry name" value="Znf_C2H2_sf"/>
</dbReference>
<dbReference type="SMART" id="SM00355">
    <property type="entry name" value="ZnF_C2H2"/>
    <property type="match status" value="3"/>
</dbReference>
<protein>
    <recommendedName>
        <fullName evidence="9">C2H2-type domain-containing protein</fullName>
    </recommendedName>
</protein>
<evidence type="ECO:0000256" key="8">
    <source>
        <dbReference type="SAM" id="MobiDB-lite"/>
    </source>
</evidence>
<feature type="region of interest" description="Disordered" evidence="8">
    <location>
        <begin position="314"/>
        <end position="345"/>
    </location>
</feature>
<evidence type="ECO:0000313" key="11">
    <source>
        <dbReference type="Proteomes" id="UP001591681"/>
    </source>
</evidence>
<gene>
    <name evidence="10" type="ORF">ACEWY4_023166</name>
</gene>
<evidence type="ECO:0000256" key="1">
    <source>
        <dbReference type="ARBA" id="ARBA00004123"/>
    </source>
</evidence>
<organism evidence="10 11">
    <name type="scientific">Coilia grayii</name>
    <name type="common">Gray's grenadier anchovy</name>
    <dbReference type="NCBI Taxonomy" id="363190"/>
    <lineage>
        <taxon>Eukaryota</taxon>
        <taxon>Metazoa</taxon>
        <taxon>Chordata</taxon>
        <taxon>Craniata</taxon>
        <taxon>Vertebrata</taxon>
        <taxon>Euteleostomi</taxon>
        <taxon>Actinopterygii</taxon>
        <taxon>Neopterygii</taxon>
        <taxon>Teleostei</taxon>
        <taxon>Clupei</taxon>
        <taxon>Clupeiformes</taxon>
        <taxon>Clupeoidei</taxon>
        <taxon>Engraulidae</taxon>
        <taxon>Coilinae</taxon>
        <taxon>Coilia</taxon>
    </lineage>
</organism>
<evidence type="ECO:0000256" key="4">
    <source>
        <dbReference type="ARBA" id="ARBA00022771"/>
    </source>
</evidence>
<keyword evidence="2" id="KW-0479">Metal-binding</keyword>
<sequence>MATVLLPNSAGIVPGQVESFYTPFKAAPSGGLQEDCGFVSNIGRNIFNGTPTIDHILIKSEMEKYLEPPPHGILEDKKFPKDSSSSTMLDQSSQGQSSPYGLNASVFLPDVTYLRTGMCRPVTPAMAQVKSEPVESVFYPSCPGSLAPAAHPHPHPHHHPDYTSLFSPASDAGGNNVFIKQEPVAPALDFHDIPLFQLLNSELDTFVPASALCADPHGSLSSSVSAFGSLHPAVADQAMVGGKALCGGGVPGRGYSPSATQYAQLQHKPGYLPPSPPSSEPGSPDRSKDLLQNLSPPPSYAASMASKLAVQSSSVATGGPIPSSVPTPTTAPTPSASAPGPMVPVRYNRRNNPDLDKRRIHHCDIPGCKKVYTKSSHLKAHLRTHTGEKPYKCSWEGCDWRFARSDELTRHFRKHTGAKPFQCSVCSRSFSRSDHLALHMKRHQN</sequence>
<dbReference type="GO" id="GO:0008270">
    <property type="term" value="F:zinc ion binding"/>
    <property type="evidence" value="ECO:0007669"/>
    <property type="project" value="UniProtKB-KW"/>
</dbReference>
<proteinExistence type="predicted"/>
<dbReference type="Gene3D" id="3.30.160.60">
    <property type="entry name" value="Classic Zinc Finger"/>
    <property type="match status" value="3"/>
</dbReference>
<dbReference type="PROSITE" id="PS00028">
    <property type="entry name" value="ZINC_FINGER_C2H2_1"/>
    <property type="match status" value="3"/>
</dbReference>
<feature type="domain" description="C2H2-type" evidence="9">
    <location>
        <begin position="421"/>
        <end position="445"/>
    </location>
</feature>
<evidence type="ECO:0000259" key="9">
    <source>
        <dbReference type="PROSITE" id="PS50157"/>
    </source>
</evidence>
<dbReference type="FunFam" id="3.30.160.60:FF:000018">
    <property type="entry name" value="Krueppel-like factor 15"/>
    <property type="match status" value="1"/>
</dbReference>
<evidence type="ECO:0000256" key="6">
    <source>
        <dbReference type="ARBA" id="ARBA00023242"/>
    </source>
</evidence>